<dbReference type="PANTHER" id="PTHR30349">
    <property type="entry name" value="PHAGE INTEGRASE-RELATED"/>
    <property type="match status" value="1"/>
</dbReference>
<keyword evidence="4" id="KW-0175">Coiled coil</keyword>
<dbReference type="Pfam" id="PF00589">
    <property type="entry name" value="Phage_integrase"/>
    <property type="match status" value="1"/>
</dbReference>
<evidence type="ECO:0000259" key="5">
    <source>
        <dbReference type="PROSITE" id="PS51898"/>
    </source>
</evidence>
<dbReference type="EMBL" id="JADEYP010000009">
    <property type="protein sequence ID" value="MCA5004752.1"/>
    <property type="molecule type" value="Genomic_DNA"/>
</dbReference>
<comment type="similarity">
    <text evidence="1">Belongs to the 'phage' integrase family.</text>
</comment>
<feature type="coiled-coil region" evidence="4">
    <location>
        <begin position="62"/>
        <end position="89"/>
    </location>
</feature>
<dbReference type="InterPro" id="IPR011010">
    <property type="entry name" value="DNA_brk_join_enz"/>
</dbReference>
<evidence type="ECO:0000256" key="2">
    <source>
        <dbReference type="ARBA" id="ARBA00023125"/>
    </source>
</evidence>
<dbReference type="PROSITE" id="PS51898">
    <property type="entry name" value="TYR_RECOMBINASE"/>
    <property type="match status" value="1"/>
</dbReference>
<keyword evidence="2" id="KW-0238">DNA-binding</keyword>
<keyword evidence="7" id="KW-1185">Reference proteome</keyword>
<organism evidence="6 7">
    <name type="scientific">Sphingobacterium bovistauri</name>
    <dbReference type="NCBI Taxonomy" id="2781959"/>
    <lineage>
        <taxon>Bacteria</taxon>
        <taxon>Pseudomonadati</taxon>
        <taxon>Bacteroidota</taxon>
        <taxon>Sphingobacteriia</taxon>
        <taxon>Sphingobacteriales</taxon>
        <taxon>Sphingobacteriaceae</taxon>
        <taxon>Sphingobacterium</taxon>
    </lineage>
</organism>
<keyword evidence="3" id="KW-0233">DNA recombination</keyword>
<dbReference type="Gene3D" id="1.10.150.130">
    <property type="match status" value="1"/>
</dbReference>
<proteinExistence type="inferred from homology"/>
<dbReference type="Pfam" id="PF17293">
    <property type="entry name" value="Arm-DNA-bind_5"/>
    <property type="match status" value="1"/>
</dbReference>
<dbReference type="InterPro" id="IPR002104">
    <property type="entry name" value="Integrase_catalytic"/>
</dbReference>
<accession>A0ABS7Z5C4</accession>
<sequence length="453" mass="52639">MLNTNISVTFFLKASKNIGDLRFIYFRILVNGSYRESSTKKKWLASRWDQGKNRAIGTKEDARILNNHLDQLNRKIENLAEMFQSKEIQITAQSIMDSYYGKTSNSNNVLSEFQKHNDELYALIPSGEIAEGTYDRYVTARSHVKDYIKQKYNADDLEFQQLNFDFIKGYELYLKTVRCCNNNTTLKYIANFKKIVLRAVAKDYIPKDPFMLFKGKKTKPNKKPLSHEELYILESKTFTTKRLDVIRDIFVFQCYTGLAYSDVYKLQKSNIIKGLDGDLWIRDNRRKSKSEFNVPLLPKALEIMEKYKNDPDCVATDRVLPVKSNQKMNEYLKEIAVLCEFNTVLNTHKARRTFGSTVTLANGVPIHVVKDMLGHQSVRQTEEYAITEQEAISEEMKQLKEKLIKKQLKQNDLIVNHADVITISTIEKKIGLKLTEKESLMVEKLIKSLRNEK</sequence>
<dbReference type="InterPro" id="IPR050090">
    <property type="entry name" value="Tyrosine_recombinase_XerCD"/>
</dbReference>
<dbReference type="Proteomes" id="UP001165302">
    <property type="component" value="Unassembled WGS sequence"/>
</dbReference>
<evidence type="ECO:0000256" key="3">
    <source>
        <dbReference type="ARBA" id="ARBA00023172"/>
    </source>
</evidence>
<dbReference type="RefSeq" id="WP_225552140.1">
    <property type="nucleotide sequence ID" value="NZ_JADEYP010000009.1"/>
</dbReference>
<dbReference type="Pfam" id="PF13102">
    <property type="entry name" value="Phage_int_SAM_5"/>
    <property type="match status" value="1"/>
</dbReference>
<evidence type="ECO:0000256" key="1">
    <source>
        <dbReference type="ARBA" id="ARBA00008857"/>
    </source>
</evidence>
<evidence type="ECO:0000313" key="6">
    <source>
        <dbReference type="EMBL" id="MCA5004752.1"/>
    </source>
</evidence>
<name>A0ABS7Z5C4_9SPHI</name>
<dbReference type="PANTHER" id="PTHR30349:SF64">
    <property type="entry name" value="PROPHAGE INTEGRASE INTD-RELATED"/>
    <property type="match status" value="1"/>
</dbReference>
<dbReference type="InterPro" id="IPR010998">
    <property type="entry name" value="Integrase_recombinase_N"/>
</dbReference>
<comment type="caution">
    <text evidence="6">The sequence shown here is derived from an EMBL/GenBank/DDBJ whole genome shotgun (WGS) entry which is preliminary data.</text>
</comment>
<protein>
    <submittedName>
        <fullName evidence="6">Site-specific integrase</fullName>
    </submittedName>
</protein>
<gene>
    <name evidence="6" type="ORF">IPZ78_06230</name>
</gene>
<reference evidence="6" key="1">
    <citation type="submission" date="2020-10" db="EMBL/GenBank/DDBJ databases">
        <authorList>
            <person name="Lu T."/>
            <person name="Wang Q."/>
            <person name="Han X."/>
        </authorList>
    </citation>
    <scope>NUCLEOTIDE SEQUENCE</scope>
    <source>
        <strain evidence="6">WQ 366</strain>
    </source>
</reference>
<evidence type="ECO:0000256" key="4">
    <source>
        <dbReference type="SAM" id="Coils"/>
    </source>
</evidence>
<dbReference type="SUPFAM" id="SSF56349">
    <property type="entry name" value="DNA breaking-rejoining enzymes"/>
    <property type="match status" value="1"/>
</dbReference>
<dbReference type="InterPro" id="IPR035386">
    <property type="entry name" value="Arm-DNA-bind_5"/>
</dbReference>
<evidence type="ECO:0000313" key="7">
    <source>
        <dbReference type="Proteomes" id="UP001165302"/>
    </source>
</evidence>
<feature type="domain" description="Tyr recombinase" evidence="5">
    <location>
        <begin position="220"/>
        <end position="401"/>
    </location>
</feature>
<dbReference type="CDD" id="cd01185">
    <property type="entry name" value="INTN1_C_like"/>
    <property type="match status" value="1"/>
</dbReference>
<dbReference type="Gene3D" id="1.10.443.10">
    <property type="entry name" value="Intergrase catalytic core"/>
    <property type="match status" value="1"/>
</dbReference>
<dbReference type="InterPro" id="IPR025269">
    <property type="entry name" value="SAM-like_dom"/>
</dbReference>
<dbReference type="InterPro" id="IPR013762">
    <property type="entry name" value="Integrase-like_cat_sf"/>
</dbReference>